<dbReference type="Proteomes" id="UP000464658">
    <property type="component" value="Chromosome"/>
</dbReference>
<keyword evidence="5" id="KW-0349">Heme</keyword>
<name>A0A5S9MLR4_BACIA</name>
<evidence type="ECO:0000256" key="5">
    <source>
        <dbReference type="ARBA" id="ARBA00022617"/>
    </source>
</evidence>
<dbReference type="GO" id="GO:0070069">
    <property type="term" value="C:cytochrome complex"/>
    <property type="evidence" value="ECO:0007669"/>
    <property type="project" value="InterPro"/>
</dbReference>
<dbReference type="GO" id="GO:0019646">
    <property type="term" value="P:aerobic electron transport chain"/>
    <property type="evidence" value="ECO:0007669"/>
    <property type="project" value="InterPro"/>
</dbReference>
<evidence type="ECO:0000256" key="11">
    <source>
        <dbReference type="ARBA" id="ARBA00023136"/>
    </source>
</evidence>
<keyword evidence="7" id="KW-0479">Metal-binding</keyword>
<evidence type="ECO:0000256" key="4">
    <source>
        <dbReference type="ARBA" id="ARBA00022475"/>
    </source>
</evidence>
<evidence type="ECO:0000256" key="2">
    <source>
        <dbReference type="ARBA" id="ARBA00009819"/>
    </source>
</evidence>
<dbReference type="InterPro" id="IPR002585">
    <property type="entry name" value="Cyt-d_ubiquinol_oxidase_su_1"/>
</dbReference>
<dbReference type="AlphaFoldDB" id="A0A5S9MLR4"/>
<evidence type="ECO:0008006" key="15">
    <source>
        <dbReference type="Google" id="ProtNLM"/>
    </source>
</evidence>
<dbReference type="Pfam" id="PF01654">
    <property type="entry name" value="Cyt_bd_oxida_I"/>
    <property type="match status" value="1"/>
</dbReference>
<proteinExistence type="inferred from homology"/>
<evidence type="ECO:0000256" key="9">
    <source>
        <dbReference type="ARBA" id="ARBA00022989"/>
    </source>
</evidence>
<reference evidence="13 14" key="1">
    <citation type="submission" date="2019-12" db="EMBL/GenBank/DDBJ databases">
        <title>Full genome sequence of a Bacillus safensis strain isolated from commercially available natto in Indonesia.</title>
        <authorList>
            <person name="Yoshida M."/>
            <person name="Uomi M."/>
            <person name="Waturangi D."/>
            <person name="Ekaputri J.J."/>
            <person name="Setiamarga D.H.E."/>
        </authorList>
    </citation>
    <scope>NUCLEOTIDE SEQUENCE [LARGE SCALE GENOMIC DNA]</scope>
    <source>
        <strain evidence="13 14">IDN1</strain>
    </source>
</reference>
<organism evidence="13 14">
    <name type="scientific">Bacillus safensis</name>
    <dbReference type="NCBI Taxonomy" id="561879"/>
    <lineage>
        <taxon>Bacteria</taxon>
        <taxon>Bacillati</taxon>
        <taxon>Bacillota</taxon>
        <taxon>Bacilli</taxon>
        <taxon>Bacillales</taxon>
        <taxon>Bacillaceae</taxon>
        <taxon>Bacillus</taxon>
    </lineage>
</organism>
<evidence type="ECO:0000256" key="12">
    <source>
        <dbReference type="SAM" id="Phobius"/>
    </source>
</evidence>
<evidence type="ECO:0000256" key="1">
    <source>
        <dbReference type="ARBA" id="ARBA00004651"/>
    </source>
</evidence>
<keyword evidence="9 12" id="KW-1133">Transmembrane helix</keyword>
<evidence type="ECO:0000256" key="6">
    <source>
        <dbReference type="ARBA" id="ARBA00022692"/>
    </source>
</evidence>
<evidence type="ECO:0000256" key="10">
    <source>
        <dbReference type="ARBA" id="ARBA00023004"/>
    </source>
</evidence>
<comment type="similarity">
    <text evidence="2">Belongs to the cytochrome ubiquinol oxidase subunit 1 family.</text>
</comment>
<protein>
    <recommendedName>
        <fullName evidence="15">Cytochrome ubiquinol oxidase subunit I</fullName>
    </recommendedName>
</protein>
<keyword evidence="11 12" id="KW-0472">Membrane</keyword>
<dbReference type="GO" id="GO:0005886">
    <property type="term" value="C:plasma membrane"/>
    <property type="evidence" value="ECO:0007669"/>
    <property type="project" value="UniProtKB-SubCell"/>
</dbReference>
<feature type="transmembrane region" description="Helical" evidence="12">
    <location>
        <begin position="16"/>
        <end position="42"/>
    </location>
</feature>
<dbReference type="GO" id="GO:0009055">
    <property type="term" value="F:electron transfer activity"/>
    <property type="evidence" value="ECO:0007669"/>
    <property type="project" value="InterPro"/>
</dbReference>
<dbReference type="GO" id="GO:0046872">
    <property type="term" value="F:metal ion binding"/>
    <property type="evidence" value="ECO:0007669"/>
    <property type="project" value="UniProtKB-KW"/>
</dbReference>
<evidence type="ECO:0000256" key="7">
    <source>
        <dbReference type="ARBA" id="ARBA00022723"/>
    </source>
</evidence>
<accession>A0A5S9MLR4</accession>
<keyword evidence="6 12" id="KW-0812">Transmembrane</keyword>
<keyword evidence="10" id="KW-0408">Iron</keyword>
<evidence type="ECO:0000256" key="8">
    <source>
        <dbReference type="ARBA" id="ARBA00022982"/>
    </source>
</evidence>
<evidence type="ECO:0000313" key="13">
    <source>
        <dbReference type="EMBL" id="BBP93194.1"/>
    </source>
</evidence>
<keyword evidence="4" id="KW-1003">Cell membrane</keyword>
<gene>
    <name evidence="13" type="ORF">BsIDN1_68120</name>
</gene>
<evidence type="ECO:0000256" key="3">
    <source>
        <dbReference type="ARBA" id="ARBA00022448"/>
    </source>
</evidence>
<sequence length="61" mass="6977">MSELFLARFQFASTTLFHFIFFVPMSIGLVFIVALMQTLYVVKKKDIYKKDGEVLGSPVLT</sequence>
<keyword evidence="3" id="KW-0813">Transport</keyword>
<comment type="subcellular location">
    <subcellularLocation>
        <location evidence="1">Cell membrane</location>
        <topology evidence="1">Multi-pass membrane protein</topology>
    </subcellularLocation>
</comment>
<keyword evidence="8" id="KW-0249">Electron transport</keyword>
<evidence type="ECO:0000313" key="14">
    <source>
        <dbReference type="Proteomes" id="UP000464658"/>
    </source>
</evidence>
<dbReference type="EMBL" id="AP021906">
    <property type="protein sequence ID" value="BBP93194.1"/>
    <property type="molecule type" value="Genomic_DNA"/>
</dbReference>